<keyword evidence="4" id="KW-1185">Reference proteome</keyword>
<feature type="compositionally biased region" description="Low complexity" evidence="2">
    <location>
        <begin position="444"/>
        <end position="454"/>
    </location>
</feature>
<evidence type="ECO:0000313" key="4">
    <source>
        <dbReference type="Proteomes" id="UP000014680"/>
    </source>
</evidence>
<feature type="compositionally biased region" description="Polar residues" evidence="2">
    <location>
        <begin position="163"/>
        <end position="188"/>
    </location>
</feature>
<feature type="region of interest" description="Disordered" evidence="2">
    <location>
        <begin position="158"/>
        <end position="188"/>
    </location>
</feature>
<dbReference type="Proteomes" id="UP000014680">
    <property type="component" value="Unassembled WGS sequence"/>
</dbReference>
<dbReference type="AlphaFoldDB" id="A0A0A1UEM8"/>
<feature type="compositionally biased region" description="Polar residues" evidence="2">
    <location>
        <begin position="346"/>
        <end position="365"/>
    </location>
</feature>
<dbReference type="VEuPathDB" id="AmoebaDB:EIN_152830"/>
<organism evidence="3 4">
    <name type="scientific">Entamoeba invadens IP1</name>
    <dbReference type="NCBI Taxonomy" id="370355"/>
    <lineage>
        <taxon>Eukaryota</taxon>
        <taxon>Amoebozoa</taxon>
        <taxon>Evosea</taxon>
        <taxon>Archamoebae</taxon>
        <taxon>Mastigamoebida</taxon>
        <taxon>Entamoebidae</taxon>
        <taxon>Entamoeba</taxon>
    </lineage>
</organism>
<accession>A0A0A1UEM8</accession>
<keyword evidence="1" id="KW-0175">Coiled coil</keyword>
<dbReference type="KEGG" id="eiv:EIN_152830"/>
<feature type="region of interest" description="Disordered" evidence="2">
    <location>
        <begin position="444"/>
        <end position="465"/>
    </location>
</feature>
<evidence type="ECO:0000256" key="1">
    <source>
        <dbReference type="SAM" id="Coils"/>
    </source>
</evidence>
<evidence type="ECO:0000313" key="3">
    <source>
        <dbReference type="EMBL" id="ELP91286.1"/>
    </source>
</evidence>
<feature type="region of interest" description="Disordered" evidence="2">
    <location>
        <begin position="316"/>
        <end position="386"/>
    </location>
</feature>
<dbReference type="GeneID" id="14890195"/>
<protein>
    <submittedName>
        <fullName evidence="3">Uncharacterized protein</fullName>
    </submittedName>
</protein>
<dbReference type="OMA" id="IHNEFED"/>
<sequence length="613" mass="69510">MDPTEALLVEVHNLQEELSFLRKKVETVQLDNYDARLTTIQIEMSKKTKDYEELEAKFVQALNRQSVLAQEKLLFESKEQNLIVEYKTKLQDLQNYCDHLKHKRNKKHSKEKKSLFQKVLDVTEGPKNKVEKVEKHVEKVKEKNEKFEKTTKVPLVVPKNVTPPVSQNESIKQSDQIKSETPNLASTNPFADLTVEPQIKQNQELPAVLQTDLKKSETKQDGIGPNLASTNPFADTNGFTQVEPLKEQLPKLDVAPQYSLNPFSDTQNLPQTTESGVDIQKEIKHARQSETPNMNSTNPFADVTVAQDKSAPKFENLENTNPFAEPNISSSTPIDSSHQKKESKDSVVTTNLVTDQSLVSKSTPLTPIEKVGTPKKSRTPDKSPSKLLKAKKSVVVLKETTLVKSEIIGPSQNEIVEQMPVLKSFPVEKPQVVIHNEFEDFQVSSSSSSSSSSSDSEDTPTFNIEKLSSDNIELKKETVELKKKIEECEKKYLDYSNVMSKALDDKTLIVQTLQSRIFELENEKKALEFKHHQLENRIEEYTKSTSDEVEDNNMYLLVNGICVSLKLANPDFEDTTLSVATLNQKVKERKIPMCQWPLFIYNEFENEVGKSKV</sequence>
<feature type="compositionally biased region" description="Polar residues" evidence="2">
    <location>
        <begin position="317"/>
        <end position="336"/>
    </location>
</feature>
<evidence type="ECO:0000256" key="2">
    <source>
        <dbReference type="SAM" id="MobiDB-lite"/>
    </source>
</evidence>
<dbReference type="EMBL" id="KB206474">
    <property type="protein sequence ID" value="ELP91286.1"/>
    <property type="molecule type" value="Genomic_DNA"/>
</dbReference>
<dbReference type="OrthoDB" id="29645at2759"/>
<gene>
    <name evidence="3" type="ORF">EIN_152830</name>
</gene>
<name>A0A0A1UEM8_ENTIV</name>
<reference evidence="3 4" key="1">
    <citation type="submission" date="2012-10" db="EMBL/GenBank/DDBJ databases">
        <authorList>
            <person name="Zafar N."/>
            <person name="Inman J."/>
            <person name="Hall N."/>
            <person name="Lorenzi H."/>
            <person name="Caler E."/>
        </authorList>
    </citation>
    <scope>NUCLEOTIDE SEQUENCE [LARGE SCALE GENOMIC DNA]</scope>
    <source>
        <strain evidence="3 4">IP1</strain>
    </source>
</reference>
<feature type="coiled-coil region" evidence="1">
    <location>
        <begin position="4"/>
        <end position="103"/>
    </location>
</feature>
<proteinExistence type="predicted"/>
<dbReference type="RefSeq" id="XP_004258057.1">
    <property type="nucleotide sequence ID" value="XM_004258009.1"/>
</dbReference>